<feature type="transmembrane region" description="Helical" evidence="6">
    <location>
        <begin position="119"/>
        <end position="140"/>
    </location>
</feature>
<comment type="subcellular location">
    <subcellularLocation>
        <location evidence="1">Membrane</location>
        <topology evidence="1">Multi-pass membrane protein</topology>
    </subcellularLocation>
</comment>
<feature type="domain" description="GtrA/DPMS transmembrane" evidence="7">
    <location>
        <begin position="24"/>
        <end position="146"/>
    </location>
</feature>
<dbReference type="GO" id="GO:0005886">
    <property type="term" value="C:plasma membrane"/>
    <property type="evidence" value="ECO:0007669"/>
    <property type="project" value="TreeGrafter"/>
</dbReference>
<dbReference type="InterPro" id="IPR007267">
    <property type="entry name" value="GtrA_DPMS_TM"/>
</dbReference>
<name>A0A940S5I8_9PROT</name>
<dbReference type="PANTHER" id="PTHR38459:SF1">
    <property type="entry name" value="PROPHAGE BACTOPRENOL-LINKED GLUCOSE TRANSLOCASE HOMOLOG"/>
    <property type="match status" value="1"/>
</dbReference>
<protein>
    <submittedName>
        <fullName evidence="8">GtrA family protein</fullName>
    </submittedName>
</protein>
<organism evidence="8 9">
    <name type="scientific">Roseomonas indoligenes</name>
    <dbReference type="NCBI Taxonomy" id="2820811"/>
    <lineage>
        <taxon>Bacteria</taxon>
        <taxon>Pseudomonadati</taxon>
        <taxon>Pseudomonadota</taxon>
        <taxon>Alphaproteobacteria</taxon>
        <taxon>Acetobacterales</taxon>
        <taxon>Roseomonadaceae</taxon>
        <taxon>Roseomonas</taxon>
    </lineage>
</organism>
<dbReference type="AlphaFoldDB" id="A0A940S5I8"/>
<proteinExistence type="inferred from homology"/>
<evidence type="ECO:0000313" key="8">
    <source>
        <dbReference type="EMBL" id="MBP0493000.1"/>
    </source>
</evidence>
<evidence type="ECO:0000256" key="2">
    <source>
        <dbReference type="ARBA" id="ARBA00009399"/>
    </source>
</evidence>
<gene>
    <name evidence="8" type="ORF">J5Y10_09440</name>
</gene>
<comment type="caution">
    <text evidence="8">The sequence shown here is derived from an EMBL/GenBank/DDBJ whole genome shotgun (WGS) entry which is preliminary data.</text>
</comment>
<keyword evidence="3 6" id="KW-0812">Transmembrane</keyword>
<sequence length="148" mass="15613">MPPALPWDRFLPPARRALAAQFLRFGVVGTIGFLVDTGVLYAALASGADLYAGRALSYVVAATGNWALNRSWTFREAGRPTGRGALGRQWALFLAVNLVGFAVNYGTYALMVANLPVAAAHPVLAVAAGSLAGMGGNFLLSRRFVFKA</sequence>
<accession>A0A940S5I8</accession>
<evidence type="ECO:0000256" key="1">
    <source>
        <dbReference type="ARBA" id="ARBA00004141"/>
    </source>
</evidence>
<keyword evidence="5 6" id="KW-0472">Membrane</keyword>
<evidence type="ECO:0000256" key="4">
    <source>
        <dbReference type="ARBA" id="ARBA00022989"/>
    </source>
</evidence>
<dbReference type="EMBL" id="JAGIZA010000004">
    <property type="protein sequence ID" value="MBP0493000.1"/>
    <property type="molecule type" value="Genomic_DNA"/>
</dbReference>
<dbReference type="InterPro" id="IPR051401">
    <property type="entry name" value="GtrA_CellWall_Glycosyl"/>
</dbReference>
<dbReference type="RefSeq" id="WP_209372923.1">
    <property type="nucleotide sequence ID" value="NZ_JAGIZA010000004.1"/>
</dbReference>
<feature type="transmembrane region" description="Helical" evidence="6">
    <location>
        <begin position="21"/>
        <end position="44"/>
    </location>
</feature>
<evidence type="ECO:0000256" key="5">
    <source>
        <dbReference type="ARBA" id="ARBA00023136"/>
    </source>
</evidence>
<keyword evidence="9" id="KW-1185">Reference proteome</keyword>
<dbReference type="PANTHER" id="PTHR38459">
    <property type="entry name" value="PROPHAGE BACTOPRENOL-LINKED GLUCOSE TRANSLOCASE HOMOLOG"/>
    <property type="match status" value="1"/>
</dbReference>
<feature type="transmembrane region" description="Helical" evidence="6">
    <location>
        <begin position="50"/>
        <end position="69"/>
    </location>
</feature>
<dbReference type="GO" id="GO:0000271">
    <property type="term" value="P:polysaccharide biosynthetic process"/>
    <property type="evidence" value="ECO:0007669"/>
    <property type="project" value="InterPro"/>
</dbReference>
<dbReference type="Pfam" id="PF04138">
    <property type="entry name" value="GtrA_DPMS_TM"/>
    <property type="match status" value="1"/>
</dbReference>
<dbReference type="Proteomes" id="UP000677537">
    <property type="component" value="Unassembled WGS sequence"/>
</dbReference>
<comment type="similarity">
    <text evidence="2">Belongs to the GtrA family.</text>
</comment>
<evidence type="ECO:0000313" key="9">
    <source>
        <dbReference type="Proteomes" id="UP000677537"/>
    </source>
</evidence>
<evidence type="ECO:0000256" key="6">
    <source>
        <dbReference type="SAM" id="Phobius"/>
    </source>
</evidence>
<feature type="transmembrane region" description="Helical" evidence="6">
    <location>
        <begin position="90"/>
        <end position="113"/>
    </location>
</feature>
<keyword evidence="4 6" id="KW-1133">Transmembrane helix</keyword>
<evidence type="ECO:0000256" key="3">
    <source>
        <dbReference type="ARBA" id="ARBA00022692"/>
    </source>
</evidence>
<reference evidence="8" key="1">
    <citation type="submission" date="2021-03" db="EMBL/GenBank/DDBJ databases">
        <authorList>
            <person name="So Y."/>
        </authorList>
    </citation>
    <scope>NUCLEOTIDE SEQUENCE</scope>
    <source>
        <strain evidence="8">SG15</strain>
    </source>
</reference>
<evidence type="ECO:0000259" key="7">
    <source>
        <dbReference type="Pfam" id="PF04138"/>
    </source>
</evidence>